<reference evidence="1 2" key="1">
    <citation type="journal article" date="2018" name="Sci. Rep.">
        <title>Genomic signatures of local adaptation to the degree of environmental predictability in rotifers.</title>
        <authorList>
            <person name="Franch-Gras L."/>
            <person name="Hahn C."/>
            <person name="Garcia-Roger E.M."/>
            <person name="Carmona M.J."/>
            <person name="Serra M."/>
            <person name="Gomez A."/>
        </authorList>
    </citation>
    <scope>NUCLEOTIDE SEQUENCE [LARGE SCALE GENOMIC DNA]</scope>
    <source>
        <strain evidence="1">HYR1</strain>
    </source>
</reference>
<protein>
    <submittedName>
        <fullName evidence="1">Uncharacterized protein</fullName>
    </submittedName>
</protein>
<dbReference type="AlphaFoldDB" id="A0A3M7PSX7"/>
<name>A0A3M7PSX7_BRAPC</name>
<sequence length="98" mass="11639">MLKLIKASPFSKIQHYIVKLIEQDNQVFKVILYNGGLIVRKGTKLVKLTFSDKKLKLTSLYKVEKKLRKGRKRKENFKMRCCESTRKKSTFFSTSRFF</sequence>
<evidence type="ECO:0000313" key="2">
    <source>
        <dbReference type="Proteomes" id="UP000276133"/>
    </source>
</evidence>
<comment type="caution">
    <text evidence="1">The sequence shown here is derived from an EMBL/GenBank/DDBJ whole genome shotgun (WGS) entry which is preliminary data.</text>
</comment>
<dbReference type="EMBL" id="REGN01008979">
    <property type="protein sequence ID" value="RNA02216.1"/>
    <property type="molecule type" value="Genomic_DNA"/>
</dbReference>
<gene>
    <name evidence="1" type="ORF">BpHYR1_005568</name>
</gene>
<dbReference type="Proteomes" id="UP000276133">
    <property type="component" value="Unassembled WGS sequence"/>
</dbReference>
<evidence type="ECO:0000313" key="1">
    <source>
        <dbReference type="EMBL" id="RNA02216.1"/>
    </source>
</evidence>
<keyword evidence="2" id="KW-1185">Reference proteome</keyword>
<organism evidence="1 2">
    <name type="scientific">Brachionus plicatilis</name>
    <name type="common">Marine rotifer</name>
    <name type="synonym">Brachionus muelleri</name>
    <dbReference type="NCBI Taxonomy" id="10195"/>
    <lineage>
        <taxon>Eukaryota</taxon>
        <taxon>Metazoa</taxon>
        <taxon>Spiralia</taxon>
        <taxon>Gnathifera</taxon>
        <taxon>Rotifera</taxon>
        <taxon>Eurotatoria</taxon>
        <taxon>Monogononta</taxon>
        <taxon>Pseudotrocha</taxon>
        <taxon>Ploima</taxon>
        <taxon>Brachionidae</taxon>
        <taxon>Brachionus</taxon>
    </lineage>
</organism>
<accession>A0A3M7PSX7</accession>
<proteinExistence type="predicted"/>